<feature type="transmembrane region" description="Helical" evidence="1">
    <location>
        <begin position="51"/>
        <end position="69"/>
    </location>
</feature>
<evidence type="ECO:0000313" key="3">
    <source>
        <dbReference type="Proteomes" id="UP000594262"/>
    </source>
</evidence>
<evidence type="ECO:0000256" key="1">
    <source>
        <dbReference type="SAM" id="Phobius"/>
    </source>
</evidence>
<dbReference type="Proteomes" id="UP000594262">
    <property type="component" value="Unplaced"/>
</dbReference>
<sequence>FSLLLLIASRVSYKYLVTSCGSLERIATTLATLVTVSFAFGFFVKSDSIGIALFIFFVPSLISLVMILYEYRMDDGHFYPEGGLKFRTVLWLYILLAIVTAPREVIDVIDVDNVLAVKYCSRISLLKAIVTPLMLVFSQNELLDCILSGCFGISINFDTLVECEENGVLQKDNIYQPPLRSYGSFRTMTPVLEEEYSNELDEEISENFEKVYRDGELETVVET</sequence>
<keyword evidence="1" id="KW-1133">Transmembrane helix</keyword>
<evidence type="ECO:0000313" key="2">
    <source>
        <dbReference type="EnsemblMetazoa" id="CLYHEMP002838.1"/>
    </source>
</evidence>
<feature type="transmembrane region" description="Helical" evidence="1">
    <location>
        <begin position="26"/>
        <end position="44"/>
    </location>
</feature>
<accession>A0A7M5WQQ4</accession>
<keyword evidence="3" id="KW-1185">Reference proteome</keyword>
<keyword evidence="1" id="KW-0812">Transmembrane</keyword>
<reference evidence="2" key="1">
    <citation type="submission" date="2021-01" db="UniProtKB">
        <authorList>
            <consortium name="EnsemblMetazoa"/>
        </authorList>
    </citation>
    <scope>IDENTIFICATION</scope>
</reference>
<dbReference type="AlphaFoldDB" id="A0A7M5WQQ4"/>
<protein>
    <submittedName>
        <fullName evidence="2">Uncharacterized protein</fullName>
    </submittedName>
</protein>
<dbReference type="EnsemblMetazoa" id="CLYHEMT002838.1">
    <property type="protein sequence ID" value="CLYHEMP002838.1"/>
    <property type="gene ID" value="CLYHEMG002838"/>
</dbReference>
<organism evidence="2 3">
    <name type="scientific">Clytia hemisphaerica</name>
    <dbReference type="NCBI Taxonomy" id="252671"/>
    <lineage>
        <taxon>Eukaryota</taxon>
        <taxon>Metazoa</taxon>
        <taxon>Cnidaria</taxon>
        <taxon>Hydrozoa</taxon>
        <taxon>Hydroidolina</taxon>
        <taxon>Leptothecata</taxon>
        <taxon>Obeliida</taxon>
        <taxon>Clytiidae</taxon>
        <taxon>Clytia</taxon>
    </lineage>
</organism>
<keyword evidence="1" id="KW-0472">Membrane</keyword>
<name>A0A7M5WQQ4_9CNID</name>
<proteinExistence type="predicted"/>